<dbReference type="AlphaFoldDB" id="A0A2L2XFC5"/>
<reference evidence="2" key="1">
    <citation type="submission" date="2018-02" db="EMBL/GenBank/DDBJ databases">
        <title>Genome sequence of Desulfocucumis palustris strain NAW-5.</title>
        <authorList>
            <person name="Watanabe M."/>
            <person name="Kojima H."/>
            <person name="Fukui M."/>
        </authorList>
    </citation>
    <scope>NUCLEOTIDE SEQUENCE [LARGE SCALE GENOMIC DNA]</scope>
    <source>
        <strain evidence="2">NAW-5</strain>
    </source>
</reference>
<comment type="caution">
    <text evidence="1">The sequence shown here is derived from an EMBL/GenBank/DDBJ whole genome shotgun (WGS) entry which is preliminary data.</text>
</comment>
<proteinExistence type="predicted"/>
<gene>
    <name evidence="1" type="ORF">DCCM_3844</name>
</gene>
<name>A0A2L2XFC5_9FIRM</name>
<dbReference type="Proteomes" id="UP000239549">
    <property type="component" value="Unassembled WGS sequence"/>
</dbReference>
<evidence type="ECO:0000313" key="2">
    <source>
        <dbReference type="Proteomes" id="UP000239549"/>
    </source>
</evidence>
<evidence type="ECO:0000313" key="1">
    <source>
        <dbReference type="EMBL" id="GBF34724.1"/>
    </source>
</evidence>
<protein>
    <submittedName>
        <fullName evidence="1">Uncharacterized protein</fullName>
    </submittedName>
</protein>
<organism evidence="1 2">
    <name type="scientific">Desulfocucumis palustris</name>
    <dbReference type="NCBI Taxonomy" id="1898651"/>
    <lineage>
        <taxon>Bacteria</taxon>
        <taxon>Bacillati</taxon>
        <taxon>Bacillota</taxon>
        <taxon>Clostridia</taxon>
        <taxon>Eubacteriales</taxon>
        <taxon>Desulfocucumaceae</taxon>
        <taxon>Desulfocucumis</taxon>
    </lineage>
</organism>
<accession>A0A2L2XFC5</accession>
<keyword evidence="2" id="KW-1185">Reference proteome</keyword>
<dbReference type="EMBL" id="BFAV01000150">
    <property type="protein sequence ID" value="GBF34724.1"/>
    <property type="molecule type" value="Genomic_DNA"/>
</dbReference>
<sequence length="77" mass="9345">MHPHNLYGIKKQLVNWGYPQRLVNKMKPVRILKCYQKERELQDYQTFKEKEYYLLQLLKNRAERSPTLCSRFAGKEG</sequence>